<evidence type="ECO:0000313" key="3">
    <source>
        <dbReference type="EMBL" id="MCX2978786.1"/>
    </source>
</evidence>
<protein>
    <recommendedName>
        <fullName evidence="2">CBM2 domain-containing protein</fullName>
    </recommendedName>
</protein>
<evidence type="ECO:0000259" key="2">
    <source>
        <dbReference type="SMART" id="SM00637"/>
    </source>
</evidence>
<dbReference type="InterPro" id="IPR001919">
    <property type="entry name" value="CBD2"/>
</dbReference>
<dbReference type="Pfam" id="PF00553">
    <property type="entry name" value="CBM_2"/>
    <property type="match status" value="1"/>
</dbReference>
<dbReference type="RefSeq" id="WP_279250476.1">
    <property type="nucleotide sequence ID" value="NZ_SHNO01000001.1"/>
</dbReference>
<evidence type="ECO:0000313" key="4">
    <source>
        <dbReference type="Proteomes" id="UP001143304"/>
    </source>
</evidence>
<comment type="caution">
    <text evidence="3">The sequence shown here is derived from an EMBL/GenBank/DDBJ whole genome shotgun (WGS) entry which is preliminary data.</text>
</comment>
<evidence type="ECO:0000256" key="1">
    <source>
        <dbReference type="ARBA" id="ARBA00023157"/>
    </source>
</evidence>
<dbReference type="SUPFAM" id="SSF49384">
    <property type="entry name" value="Carbohydrate-binding domain"/>
    <property type="match status" value="1"/>
</dbReference>
<dbReference type="SMART" id="SM00637">
    <property type="entry name" value="CBD_II"/>
    <property type="match status" value="1"/>
</dbReference>
<proteinExistence type="predicted"/>
<dbReference type="Gene3D" id="2.60.40.290">
    <property type="match status" value="1"/>
</dbReference>
<reference evidence="3" key="1">
    <citation type="submission" date="2019-02" db="EMBL/GenBank/DDBJ databases">
        <authorList>
            <person name="Li S.-H."/>
        </authorList>
    </citation>
    <scope>NUCLEOTIDE SEQUENCE</scope>
    <source>
        <strain evidence="3">IMCC11814</strain>
    </source>
</reference>
<keyword evidence="4" id="KW-1185">Reference proteome</keyword>
<name>A0ABT3T926_9GAMM</name>
<dbReference type="InterPro" id="IPR008965">
    <property type="entry name" value="CBM2/CBM3_carb-bd_dom_sf"/>
</dbReference>
<keyword evidence="1" id="KW-1015">Disulfide bond</keyword>
<sequence>MQFDYKNIHEHTKFAISRQGRAQCVKTGFLAALTITVSAATSASIAQTVQSSTPFSVVISLSDDWGSGACGEGLVTNNSSVKSLWDVTVDLPGYVTHYWNAEISYLTNPYHEGSAMAHAWRVVGGEWNQMLEPNASTTFGFCIDRTQLPETASTDDGGTHMEHPHTEAESNFIDLASFGLTYGSDHTDHEGLVGGRTAITTEALLAYNNLRAFVGLPPATLDDVGAWAFANTLTNNTQAWGNDQVGVGLWYAMQGAKVGWMADNGFDPQIIADIERTARLGSAEDVLAMVVAYGHEGFAGYLTENGYADAFINTLKMEPHYAGWMHDRAHGWLSIENVAIAHDVNHLTVLSHDQMRPFMNDTWDWPQWPALEVSQARVLEYFQSMVVLGDPLGDHLEDVFGPPFENPVAPPPAGC</sequence>
<accession>A0ABT3T926</accession>
<organism evidence="3 4">
    <name type="scientific">Candidatus Marimicrobium litorale</name>
    <dbReference type="NCBI Taxonomy" id="2518991"/>
    <lineage>
        <taxon>Bacteria</taxon>
        <taxon>Pseudomonadati</taxon>
        <taxon>Pseudomonadota</taxon>
        <taxon>Gammaproteobacteria</taxon>
        <taxon>Cellvibrionales</taxon>
        <taxon>Halieaceae</taxon>
        <taxon>Marimicrobium</taxon>
    </lineage>
</organism>
<dbReference type="InterPro" id="IPR012291">
    <property type="entry name" value="CBM2_carb-bd_dom_sf"/>
</dbReference>
<dbReference type="Proteomes" id="UP001143304">
    <property type="component" value="Unassembled WGS sequence"/>
</dbReference>
<feature type="domain" description="CBM2" evidence="2">
    <location>
        <begin position="55"/>
        <end position="154"/>
    </location>
</feature>
<dbReference type="EMBL" id="SHNO01000001">
    <property type="protein sequence ID" value="MCX2978786.1"/>
    <property type="molecule type" value="Genomic_DNA"/>
</dbReference>
<gene>
    <name evidence="3" type="ORF">EYC82_15570</name>
</gene>